<protein>
    <submittedName>
        <fullName evidence="3">Uncharacterized protein</fullName>
    </submittedName>
</protein>
<dbReference type="PANTHER" id="PTHR43991">
    <property type="entry name" value="WD REPEAT PROTEIN (AFU_ORTHOLOGUE AFUA_8G05640)-RELATED"/>
    <property type="match status" value="1"/>
</dbReference>
<evidence type="ECO:0000313" key="3">
    <source>
        <dbReference type="EMBL" id="KAE8098934.1"/>
    </source>
</evidence>
<dbReference type="InterPro" id="IPR001680">
    <property type="entry name" value="WD40_rpt"/>
</dbReference>
<dbReference type="SMART" id="SM00320">
    <property type="entry name" value="WD40"/>
    <property type="match status" value="2"/>
</dbReference>
<proteinExistence type="predicted"/>
<keyword evidence="1" id="KW-0853">WD repeat</keyword>
<dbReference type="PROSITE" id="PS50294">
    <property type="entry name" value="WD_REPEATS_REGION"/>
    <property type="match status" value="1"/>
</dbReference>
<evidence type="ECO:0000256" key="2">
    <source>
        <dbReference type="SAM" id="MobiDB-lite"/>
    </source>
</evidence>
<feature type="compositionally biased region" description="Acidic residues" evidence="2">
    <location>
        <begin position="7"/>
        <end position="27"/>
    </location>
</feature>
<dbReference type="PANTHER" id="PTHR43991:SF38">
    <property type="entry name" value="OS02G0721600 PROTEIN"/>
    <property type="match status" value="1"/>
</dbReference>
<dbReference type="Gene3D" id="2.130.10.10">
    <property type="entry name" value="YVTN repeat-like/Quinoprotein amine dehydrogenase"/>
    <property type="match status" value="1"/>
</dbReference>
<dbReference type="AlphaFoldDB" id="A0A5N6RHH6"/>
<gene>
    <name evidence="3" type="ORF">FH972_016958</name>
</gene>
<evidence type="ECO:0000313" key="4">
    <source>
        <dbReference type="Proteomes" id="UP000327013"/>
    </source>
</evidence>
<organism evidence="3 4">
    <name type="scientific">Carpinus fangiana</name>
    <dbReference type="NCBI Taxonomy" id="176857"/>
    <lineage>
        <taxon>Eukaryota</taxon>
        <taxon>Viridiplantae</taxon>
        <taxon>Streptophyta</taxon>
        <taxon>Embryophyta</taxon>
        <taxon>Tracheophyta</taxon>
        <taxon>Spermatophyta</taxon>
        <taxon>Magnoliopsida</taxon>
        <taxon>eudicotyledons</taxon>
        <taxon>Gunneridae</taxon>
        <taxon>Pentapetalae</taxon>
        <taxon>rosids</taxon>
        <taxon>fabids</taxon>
        <taxon>Fagales</taxon>
        <taxon>Betulaceae</taxon>
        <taxon>Carpinus</taxon>
    </lineage>
</organism>
<feature type="region of interest" description="Disordered" evidence="2">
    <location>
        <begin position="1"/>
        <end position="60"/>
    </location>
</feature>
<accession>A0A5N6RHH6</accession>
<keyword evidence="4" id="KW-1185">Reference proteome</keyword>
<evidence type="ECO:0000256" key="1">
    <source>
        <dbReference type="PROSITE-ProRule" id="PRU00221"/>
    </source>
</evidence>
<dbReference type="EMBL" id="CM017327">
    <property type="protein sequence ID" value="KAE8098934.1"/>
    <property type="molecule type" value="Genomic_DNA"/>
</dbReference>
<name>A0A5N6RHH6_9ROSI</name>
<dbReference type="OrthoDB" id="20669at2759"/>
<sequence>MSQYQADDAEYMADEYEMEDVDDEMDDEFRGRERGGSESDADEYDHSNIKDTTAAQARKGKDIQGIPWNRLSITREEYRQTRLEQYKNYENIAHSGDGSGKDCKVTKKGGTYYEFRRNSRSVKSTILHFQLRNLVWATSNHDVYLMSNFSIIHWSSLTCSKSEVLNVSGHVAPSEKHPGSLLEGFTQTQVSTLAVKDKLLVAGGFQGELICKHLDRPGVSFCSRTTYDDNAITNAVEIYVSSSGAVHFTASNNDCGVRDFDMEKFQLTKHFRFPWPVNHTSLSPDGKLLIIVGDNPEGMMVDSQTGKTVMALCGHIDFSFASAWHPDGVTFATGNQDKTCRVWDVRNLSKSVAVLKGNLGAIRSIRYTSDGQYMAIAEPADFVHVYDVKNGYEKEQEIDFFGEISGISFSPDTESLFIGVWDRTYGSLLDYGRCRNYSYLDSLI</sequence>
<dbReference type="FunFam" id="2.130.10.10:FF:000637">
    <property type="entry name" value="WD-40 repeat family protein"/>
    <property type="match status" value="1"/>
</dbReference>
<dbReference type="InterPro" id="IPR015943">
    <property type="entry name" value="WD40/YVTN_repeat-like_dom_sf"/>
</dbReference>
<dbReference type="PROSITE" id="PS50082">
    <property type="entry name" value="WD_REPEATS_2"/>
    <property type="match status" value="1"/>
</dbReference>
<feature type="compositionally biased region" description="Basic and acidic residues" evidence="2">
    <location>
        <begin position="28"/>
        <end position="37"/>
    </location>
</feature>
<dbReference type="SUPFAM" id="SSF50998">
    <property type="entry name" value="Quinoprotein alcohol dehydrogenase-like"/>
    <property type="match status" value="1"/>
</dbReference>
<reference evidence="3 4" key="1">
    <citation type="submission" date="2019-06" db="EMBL/GenBank/DDBJ databases">
        <title>A chromosomal-level reference genome of Carpinus fangiana (Coryloideae, Betulaceae).</title>
        <authorList>
            <person name="Yang X."/>
            <person name="Wang Z."/>
            <person name="Zhang L."/>
            <person name="Hao G."/>
            <person name="Liu J."/>
            <person name="Yang Y."/>
        </authorList>
    </citation>
    <scope>NUCLEOTIDE SEQUENCE [LARGE SCALE GENOMIC DNA]</scope>
    <source>
        <strain evidence="3">Cfa_2016G</strain>
        <tissue evidence="3">Leaf</tissue>
    </source>
</reference>
<dbReference type="InterPro" id="IPR011047">
    <property type="entry name" value="Quinoprotein_ADH-like_sf"/>
</dbReference>
<dbReference type="Pfam" id="PF00400">
    <property type="entry name" value="WD40"/>
    <property type="match status" value="1"/>
</dbReference>
<dbReference type="Proteomes" id="UP000327013">
    <property type="component" value="Chromosome 7"/>
</dbReference>
<feature type="repeat" description="WD" evidence="1">
    <location>
        <begin position="312"/>
        <end position="353"/>
    </location>
</feature>